<sequence>QESATSALRQQLKQEQAAAQKKSTEATTKELSDFGGNFRTRRQLHRHRAIRQQQQQLLACASISSSRRIALHVRRKSQVPSKPQPRPHCGSSSWKSRQQRRSTANAPKPQRRNRQTCASI</sequence>
<evidence type="ECO:0000313" key="2">
    <source>
        <dbReference type="EMBL" id="CAE8637160.1"/>
    </source>
</evidence>
<feature type="compositionally biased region" description="Basic and acidic residues" evidence="1">
    <location>
        <begin position="22"/>
        <end position="32"/>
    </location>
</feature>
<protein>
    <submittedName>
        <fullName evidence="2">Uncharacterized protein</fullName>
    </submittedName>
</protein>
<accession>A0A813HHT7</accession>
<gene>
    <name evidence="2" type="ORF">PGLA1383_LOCUS52550</name>
</gene>
<organism evidence="2 3">
    <name type="scientific">Polarella glacialis</name>
    <name type="common">Dinoflagellate</name>
    <dbReference type="NCBI Taxonomy" id="89957"/>
    <lineage>
        <taxon>Eukaryota</taxon>
        <taxon>Sar</taxon>
        <taxon>Alveolata</taxon>
        <taxon>Dinophyceae</taxon>
        <taxon>Suessiales</taxon>
        <taxon>Suessiaceae</taxon>
        <taxon>Polarella</taxon>
    </lineage>
</organism>
<feature type="compositionally biased region" description="Polar residues" evidence="1">
    <location>
        <begin position="1"/>
        <end position="11"/>
    </location>
</feature>
<keyword evidence="3" id="KW-1185">Reference proteome</keyword>
<name>A0A813HHT7_POLGL</name>
<comment type="caution">
    <text evidence="2">The sequence shown here is derived from an EMBL/GenBank/DDBJ whole genome shotgun (WGS) entry which is preliminary data.</text>
</comment>
<dbReference type="EMBL" id="CAJNNV010031630">
    <property type="protein sequence ID" value="CAE8637160.1"/>
    <property type="molecule type" value="Genomic_DNA"/>
</dbReference>
<dbReference type="Proteomes" id="UP000654075">
    <property type="component" value="Unassembled WGS sequence"/>
</dbReference>
<evidence type="ECO:0000313" key="3">
    <source>
        <dbReference type="Proteomes" id="UP000654075"/>
    </source>
</evidence>
<proteinExistence type="predicted"/>
<reference evidence="2" key="1">
    <citation type="submission" date="2021-02" db="EMBL/GenBank/DDBJ databases">
        <authorList>
            <person name="Dougan E. K."/>
            <person name="Rhodes N."/>
            <person name="Thang M."/>
            <person name="Chan C."/>
        </authorList>
    </citation>
    <scope>NUCLEOTIDE SEQUENCE</scope>
</reference>
<feature type="non-terminal residue" evidence="2">
    <location>
        <position position="1"/>
    </location>
</feature>
<feature type="region of interest" description="Disordered" evidence="1">
    <location>
        <begin position="1"/>
        <end position="39"/>
    </location>
</feature>
<feature type="region of interest" description="Disordered" evidence="1">
    <location>
        <begin position="73"/>
        <end position="120"/>
    </location>
</feature>
<evidence type="ECO:0000256" key="1">
    <source>
        <dbReference type="SAM" id="MobiDB-lite"/>
    </source>
</evidence>
<dbReference type="AlphaFoldDB" id="A0A813HHT7"/>